<dbReference type="Pfam" id="PF00175">
    <property type="entry name" value="NAD_binding_1"/>
    <property type="match status" value="1"/>
</dbReference>
<reference evidence="6" key="1">
    <citation type="submission" date="2018-02" db="EMBL/GenBank/DDBJ databases">
        <title>Rhizophora mucronata_Transcriptome.</title>
        <authorList>
            <person name="Meera S.P."/>
            <person name="Sreeshan A."/>
            <person name="Augustine A."/>
        </authorList>
    </citation>
    <scope>NUCLEOTIDE SEQUENCE</scope>
    <source>
        <tissue evidence="6">Leaf</tissue>
    </source>
</reference>
<keyword evidence="3" id="KW-0274">FAD</keyword>
<dbReference type="GO" id="GO:0022900">
    <property type="term" value="P:electron transport chain"/>
    <property type="evidence" value="ECO:0007669"/>
    <property type="project" value="TreeGrafter"/>
</dbReference>
<organism evidence="6">
    <name type="scientific">Rhizophora mucronata</name>
    <name type="common">Asiatic mangrove</name>
    <dbReference type="NCBI Taxonomy" id="61149"/>
    <lineage>
        <taxon>Eukaryota</taxon>
        <taxon>Viridiplantae</taxon>
        <taxon>Streptophyta</taxon>
        <taxon>Embryophyta</taxon>
        <taxon>Tracheophyta</taxon>
        <taxon>Spermatophyta</taxon>
        <taxon>Magnoliopsida</taxon>
        <taxon>eudicotyledons</taxon>
        <taxon>Gunneridae</taxon>
        <taxon>Pentapetalae</taxon>
        <taxon>rosids</taxon>
        <taxon>fabids</taxon>
        <taxon>Malpighiales</taxon>
        <taxon>Rhizophoraceae</taxon>
        <taxon>Rhizophora</taxon>
    </lineage>
</organism>
<dbReference type="GO" id="GO:0004128">
    <property type="term" value="F:cytochrome-b5 reductase activity, acting on NAD(P)H"/>
    <property type="evidence" value="ECO:0007669"/>
    <property type="project" value="TreeGrafter"/>
</dbReference>
<keyword evidence="4" id="KW-0560">Oxidoreductase</keyword>
<proteinExistence type="predicted"/>
<keyword evidence="2" id="KW-0285">Flavoprotein</keyword>
<comment type="cofactor">
    <cofactor evidence="1">
        <name>FAD</name>
        <dbReference type="ChEBI" id="CHEBI:57692"/>
    </cofactor>
</comment>
<evidence type="ECO:0000313" key="6">
    <source>
        <dbReference type="EMBL" id="MBX03621.1"/>
    </source>
</evidence>
<evidence type="ECO:0000256" key="1">
    <source>
        <dbReference type="ARBA" id="ARBA00001974"/>
    </source>
</evidence>
<dbReference type="InterPro" id="IPR001834">
    <property type="entry name" value="CBR-like"/>
</dbReference>
<dbReference type="EMBL" id="GGEC01023137">
    <property type="protein sequence ID" value="MBX03621.1"/>
    <property type="molecule type" value="Transcribed_RNA"/>
</dbReference>
<dbReference type="PANTHER" id="PTHR19370">
    <property type="entry name" value="NADH-CYTOCHROME B5 REDUCTASE"/>
    <property type="match status" value="1"/>
</dbReference>
<name>A0A2P2KD95_RHIMU</name>
<evidence type="ECO:0000256" key="3">
    <source>
        <dbReference type="ARBA" id="ARBA00022827"/>
    </source>
</evidence>
<evidence type="ECO:0000256" key="4">
    <source>
        <dbReference type="ARBA" id="ARBA00023002"/>
    </source>
</evidence>
<evidence type="ECO:0000259" key="5">
    <source>
        <dbReference type="Pfam" id="PF00175"/>
    </source>
</evidence>
<evidence type="ECO:0000256" key="2">
    <source>
        <dbReference type="ARBA" id="ARBA00022630"/>
    </source>
</evidence>
<accession>A0A2P2KD95</accession>
<dbReference type="PANTHER" id="PTHR19370:SF184">
    <property type="entry name" value="NADH-CYTOCHROME B5 REDUCTASE-LIKE"/>
    <property type="match status" value="1"/>
</dbReference>
<dbReference type="Gene3D" id="3.40.50.80">
    <property type="entry name" value="Nucleotide-binding domain of ferredoxin-NADP reductase (FNR) module"/>
    <property type="match status" value="1"/>
</dbReference>
<dbReference type="InterPro" id="IPR001433">
    <property type="entry name" value="OxRdtase_FAD/NAD-bd"/>
</dbReference>
<sequence>MFQVARAILENPKDRTKVYLIYANVKYEDIILKRELDDLAFKYSDLFKIYYVLNQVSGSCYAKI</sequence>
<dbReference type="SUPFAM" id="SSF52343">
    <property type="entry name" value="Ferredoxin reductase-like, C-terminal NADP-linked domain"/>
    <property type="match status" value="1"/>
</dbReference>
<feature type="domain" description="Oxidoreductase FAD/NAD(P)-binding" evidence="5">
    <location>
        <begin position="1"/>
        <end position="57"/>
    </location>
</feature>
<dbReference type="AlphaFoldDB" id="A0A2P2KD95"/>
<protein>
    <recommendedName>
        <fullName evidence="5">Oxidoreductase FAD/NAD(P)-binding domain-containing protein</fullName>
    </recommendedName>
</protein>
<dbReference type="InterPro" id="IPR039261">
    <property type="entry name" value="FNR_nucleotide-bd"/>
</dbReference>